<comment type="similarity">
    <text evidence="1">Belongs to the peptidase S11 family.</text>
</comment>
<evidence type="ECO:0000256" key="7">
    <source>
        <dbReference type="SAM" id="SignalP"/>
    </source>
</evidence>
<dbReference type="Pfam" id="PF00768">
    <property type="entry name" value="Peptidase_S11"/>
    <property type="match status" value="1"/>
</dbReference>
<protein>
    <submittedName>
        <fullName evidence="9">PbpG protein</fullName>
    </submittedName>
</protein>
<feature type="signal peptide" evidence="7">
    <location>
        <begin position="1"/>
        <end position="29"/>
    </location>
</feature>
<dbReference type="NCBIfam" id="NF008668">
    <property type="entry name" value="PRK11669.1"/>
    <property type="match status" value="1"/>
</dbReference>
<dbReference type="InterPro" id="IPR012338">
    <property type="entry name" value="Beta-lactam/transpept-like"/>
</dbReference>
<evidence type="ECO:0000313" key="9">
    <source>
        <dbReference type="EMBL" id="CAE7314252.1"/>
    </source>
</evidence>
<dbReference type="Gene3D" id="3.40.710.10">
    <property type="entry name" value="DD-peptidase/beta-lactamase superfamily"/>
    <property type="match status" value="1"/>
</dbReference>
<dbReference type="OrthoDB" id="10254188at2759"/>
<keyword evidence="3" id="KW-0378">Hydrolase</keyword>
<keyword evidence="2 7" id="KW-0732">Signal</keyword>
<reference evidence="9" key="1">
    <citation type="submission" date="2021-02" db="EMBL/GenBank/DDBJ databases">
        <authorList>
            <person name="Dougan E. K."/>
            <person name="Rhodes N."/>
            <person name="Thang M."/>
            <person name="Chan C."/>
        </authorList>
    </citation>
    <scope>NUCLEOTIDE SEQUENCE</scope>
</reference>
<evidence type="ECO:0000256" key="6">
    <source>
        <dbReference type="ARBA" id="ARBA00023316"/>
    </source>
</evidence>
<evidence type="ECO:0000256" key="1">
    <source>
        <dbReference type="ARBA" id="ARBA00007164"/>
    </source>
</evidence>
<comment type="caution">
    <text evidence="9">The sequence shown here is derived from an EMBL/GenBank/DDBJ whole genome shotgun (WGS) entry which is preliminary data.</text>
</comment>
<proteinExistence type="inferred from homology"/>
<dbReference type="SUPFAM" id="SSF56601">
    <property type="entry name" value="beta-lactamase/transpeptidase-like"/>
    <property type="match status" value="1"/>
</dbReference>
<keyword evidence="5" id="KW-0573">Peptidoglycan synthesis</keyword>
<dbReference type="PANTHER" id="PTHR21581:SF26">
    <property type="entry name" value="D-ALANYL-D-ALANINE ENDOPEPTIDASE"/>
    <property type="match status" value="1"/>
</dbReference>
<dbReference type="GO" id="GO:0009002">
    <property type="term" value="F:serine-type D-Ala-D-Ala carboxypeptidase activity"/>
    <property type="evidence" value="ECO:0007669"/>
    <property type="project" value="InterPro"/>
</dbReference>
<feature type="domain" description="Peptidase S11 D-alanyl-D-alanine carboxypeptidase A N-terminal" evidence="8">
    <location>
        <begin position="33"/>
        <end position="255"/>
    </location>
</feature>
<dbReference type="InterPro" id="IPR018044">
    <property type="entry name" value="Peptidase_S11"/>
</dbReference>
<dbReference type="PRINTS" id="PR00725">
    <property type="entry name" value="DADACBPTASE1"/>
</dbReference>
<gene>
    <name evidence="9" type="primary">pbpG</name>
    <name evidence="9" type="ORF">SPIL2461_LOCUS7194</name>
</gene>
<evidence type="ECO:0000256" key="3">
    <source>
        <dbReference type="ARBA" id="ARBA00022801"/>
    </source>
</evidence>
<dbReference type="PANTHER" id="PTHR21581">
    <property type="entry name" value="D-ALANYL-D-ALANINE CARBOXYPEPTIDASE"/>
    <property type="match status" value="1"/>
</dbReference>
<dbReference type="InterPro" id="IPR001967">
    <property type="entry name" value="Peptidase_S11_N"/>
</dbReference>
<evidence type="ECO:0000313" key="10">
    <source>
        <dbReference type="Proteomes" id="UP000649617"/>
    </source>
</evidence>
<name>A0A812NJQ0_SYMPI</name>
<keyword evidence="6" id="KW-0961">Cell wall biogenesis/degradation</keyword>
<organism evidence="9 10">
    <name type="scientific">Symbiodinium pilosum</name>
    <name type="common">Dinoflagellate</name>
    <dbReference type="NCBI Taxonomy" id="2952"/>
    <lineage>
        <taxon>Eukaryota</taxon>
        <taxon>Sar</taxon>
        <taxon>Alveolata</taxon>
        <taxon>Dinophyceae</taxon>
        <taxon>Suessiales</taxon>
        <taxon>Symbiodiniaceae</taxon>
        <taxon>Symbiodinium</taxon>
    </lineage>
</organism>
<dbReference type="GO" id="GO:0008360">
    <property type="term" value="P:regulation of cell shape"/>
    <property type="evidence" value="ECO:0007669"/>
    <property type="project" value="UniProtKB-KW"/>
</dbReference>
<dbReference type="EMBL" id="CAJNIZ010011113">
    <property type="protein sequence ID" value="CAE7314252.1"/>
    <property type="molecule type" value="Genomic_DNA"/>
</dbReference>
<keyword evidence="4" id="KW-0133">Cell shape</keyword>
<evidence type="ECO:0000256" key="5">
    <source>
        <dbReference type="ARBA" id="ARBA00022984"/>
    </source>
</evidence>
<sequence length="301" mass="33088">MQQLRRIALPKLIVVLSLISFLLPLQATGADLALASVSAVAVDVTDSQVLLEQNADIVLPIASITKLMTALVVLESGTDLDEWLTIEDWDRKTAKNAYSRIRLASSARRRDLLRIALMSSENRAAYNLALHHPGGFDSFVKGMNTRALSLNMRDTHFTDPTGLDVTNRSSAADLARMVIAAYQQPLLRDYSTTRQFTVNFKQPRYRLAYGNTNPLTGSDRWEVGLTKTGYLTEAGRCLVMVTEMAGRKVGVVLLNSLGTRSPLGDAGRIRRYLEAGTRSNVAKAALDHRAQVMQTLGLSVQ</sequence>
<feature type="chain" id="PRO_5032342618" evidence="7">
    <location>
        <begin position="30"/>
        <end position="301"/>
    </location>
</feature>
<dbReference type="GO" id="GO:0006508">
    <property type="term" value="P:proteolysis"/>
    <property type="evidence" value="ECO:0007669"/>
    <property type="project" value="InterPro"/>
</dbReference>
<evidence type="ECO:0000259" key="8">
    <source>
        <dbReference type="Pfam" id="PF00768"/>
    </source>
</evidence>
<accession>A0A812NJQ0</accession>
<dbReference type="GO" id="GO:0071555">
    <property type="term" value="P:cell wall organization"/>
    <property type="evidence" value="ECO:0007669"/>
    <property type="project" value="UniProtKB-KW"/>
</dbReference>
<dbReference type="AlphaFoldDB" id="A0A812NJQ0"/>
<evidence type="ECO:0000256" key="4">
    <source>
        <dbReference type="ARBA" id="ARBA00022960"/>
    </source>
</evidence>
<keyword evidence="10" id="KW-1185">Reference proteome</keyword>
<dbReference type="Proteomes" id="UP000649617">
    <property type="component" value="Unassembled WGS sequence"/>
</dbReference>
<evidence type="ECO:0000256" key="2">
    <source>
        <dbReference type="ARBA" id="ARBA00022729"/>
    </source>
</evidence>